<feature type="domain" description="Sm" evidence="3">
    <location>
        <begin position="3"/>
        <end position="71"/>
    </location>
</feature>
<dbReference type="PANTHER" id="PTHR10553">
    <property type="entry name" value="SMALL NUCLEAR RIBONUCLEOPROTEIN"/>
    <property type="match status" value="1"/>
</dbReference>
<evidence type="ECO:0000259" key="3">
    <source>
        <dbReference type="PROSITE" id="PS52002"/>
    </source>
</evidence>
<dbReference type="GO" id="GO:0003723">
    <property type="term" value="F:RNA binding"/>
    <property type="evidence" value="ECO:0007669"/>
    <property type="project" value="InterPro"/>
</dbReference>
<accession>A0A8J8PCV9</accession>
<dbReference type="OMA" id="TGYDQHM"/>
<dbReference type="EMBL" id="LVVT01000022">
    <property type="protein sequence ID" value="TQS81631.1"/>
    <property type="molecule type" value="Genomic_DNA"/>
</dbReference>
<dbReference type="PANTHER" id="PTHR10553:SF5">
    <property type="entry name" value="U6 SNRNA-ASSOCIATED SM-LIKE PROTEIN LSM7"/>
    <property type="match status" value="1"/>
</dbReference>
<comment type="caution">
    <text evidence="4">The sequence shown here is derived from an EMBL/GenBank/DDBJ whole genome shotgun (WGS) entry which is preliminary data.</text>
</comment>
<evidence type="ECO:0000313" key="5">
    <source>
        <dbReference type="Proteomes" id="UP000752814"/>
    </source>
</evidence>
<evidence type="ECO:0000256" key="1">
    <source>
        <dbReference type="ARBA" id="ARBA00006850"/>
    </source>
</evidence>
<dbReference type="GO" id="GO:1990904">
    <property type="term" value="C:ribonucleoprotein complex"/>
    <property type="evidence" value="ECO:0007669"/>
    <property type="project" value="UniProtKB-KW"/>
</dbReference>
<name>A0A8J8PCV9_9ARCH</name>
<organism evidence="4 5">
    <name type="scientific">Candidatus Methanomassiliicoccus intestinalis</name>
    <dbReference type="NCBI Taxonomy" id="1406512"/>
    <lineage>
        <taxon>Archaea</taxon>
        <taxon>Methanobacteriati</taxon>
        <taxon>Thermoplasmatota</taxon>
        <taxon>Thermoplasmata</taxon>
        <taxon>Methanomassiliicoccales</taxon>
        <taxon>Methanomassiliicoccaceae</taxon>
        <taxon>Methanomassiliicoccus</taxon>
    </lineage>
</organism>
<dbReference type="InterPro" id="IPR047575">
    <property type="entry name" value="Sm"/>
</dbReference>
<dbReference type="Gene3D" id="2.30.30.100">
    <property type="match status" value="1"/>
</dbReference>
<dbReference type="GeneID" id="41324011"/>
<evidence type="ECO:0000256" key="2">
    <source>
        <dbReference type="ARBA" id="ARBA00023274"/>
    </source>
</evidence>
<dbReference type="RefSeq" id="WP_048134072.1">
    <property type="nucleotide sequence ID" value="NZ_CAYAVO010000006.1"/>
</dbReference>
<dbReference type="InterPro" id="IPR010920">
    <property type="entry name" value="LSM_dom_sf"/>
</dbReference>
<reference evidence="4" key="1">
    <citation type="submission" date="2016-03" db="EMBL/GenBank/DDBJ databases">
        <authorList>
            <person name="Borrel G."/>
            <person name="Mccann A."/>
            <person name="O'Toole P.W."/>
        </authorList>
    </citation>
    <scope>NUCLEOTIDE SEQUENCE</scope>
    <source>
        <strain evidence="4">183</strain>
    </source>
</reference>
<dbReference type="AlphaFoldDB" id="A0A8J8PCV9"/>
<dbReference type="SMART" id="SM00651">
    <property type="entry name" value="Sm"/>
    <property type="match status" value="1"/>
</dbReference>
<sequence length="71" mass="8118">MVMPLALLEKSMNHRISLLLKDGRILEGKLAGYDDYMNMVLEETEERTAEQTRRLGTVVLRGNNVVRISPM</sequence>
<dbReference type="SUPFAM" id="SSF50182">
    <property type="entry name" value="Sm-like ribonucleoproteins"/>
    <property type="match status" value="1"/>
</dbReference>
<keyword evidence="2" id="KW-0687">Ribonucleoprotein</keyword>
<gene>
    <name evidence="4" type="ORF">A3207_04315</name>
</gene>
<proteinExistence type="inferred from homology"/>
<evidence type="ECO:0000313" key="4">
    <source>
        <dbReference type="EMBL" id="TQS81631.1"/>
    </source>
</evidence>
<dbReference type="InterPro" id="IPR001163">
    <property type="entry name" value="Sm_dom_euk/arc"/>
</dbReference>
<protein>
    <submittedName>
        <fullName evidence="4">RNA-binding protein</fullName>
    </submittedName>
</protein>
<dbReference type="InterPro" id="IPR044641">
    <property type="entry name" value="Lsm7/SmG-like"/>
</dbReference>
<dbReference type="PROSITE" id="PS52002">
    <property type="entry name" value="SM"/>
    <property type="match status" value="1"/>
</dbReference>
<dbReference type="Pfam" id="PF01423">
    <property type="entry name" value="LSM"/>
    <property type="match status" value="1"/>
</dbReference>
<dbReference type="Proteomes" id="UP000752814">
    <property type="component" value="Unassembled WGS sequence"/>
</dbReference>
<comment type="similarity">
    <text evidence="1">Belongs to the snRNP Sm proteins family.</text>
</comment>